<comment type="caution">
    <text evidence="1">The sequence shown here is derived from an EMBL/GenBank/DDBJ whole genome shotgun (WGS) entry which is preliminary data.</text>
</comment>
<dbReference type="EMBL" id="BGPR01007329">
    <property type="protein sequence ID" value="GBN26035.1"/>
    <property type="molecule type" value="Genomic_DNA"/>
</dbReference>
<reference evidence="1 2" key="1">
    <citation type="journal article" date="2019" name="Sci. Rep.">
        <title>Orb-weaving spider Araneus ventricosus genome elucidates the spidroin gene catalogue.</title>
        <authorList>
            <person name="Kono N."/>
            <person name="Nakamura H."/>
            <person name="Ohtoshi R."/>
            <person name="Moran D.A.P."/>
            <person name="Shinohara A."/>
            <person name="Yoshida Y."/>
            <person name="Fujiwara M."/>
            <person name="Mori M."/>
            <person name="Tomita M."/>
            <person name="Arakawa K."/>
        </authorList>
    </citation>
    <scope>NUCLEOTIDE SEQUENCE [LARGE SCALE GENOMIC DNA]</scope>
</reference>
<evidence type="ECO:0000313" key="2">
    <source>
        <dbReference type="Proteomes" id="UP000499080"/>
    </source>
</evidence>
<dbReference type="AlphaFoldDB" id="A0A4Y2MFW4"/>
<accession>A0A4Y2MFW4</accession>
<keyword evidence="2" id="KW-1185">Reference proteome</keyword>
<name>A0A4Y2MFW4_ARAVE</name>
<protein>
    <submittedName>
        <fullName evidence="1">Uncharacterized protein</fullName>
    </submittedName>
</protein>
<sequence length="124" mass="13887">MTVKLNYKKEKKSASYSHLSQEPHPFCTKGCNSLHLSGGFRNQQKILKSIAARLFTEELPCSNSPRVCAKLQHSGETSVNDRKVKGSRLDRDLSTVPTCSCNCICVSWVGIRPPAVRLVELRRQ</sequence>
<gene>
    <name evidence="1" type="ORF">AVEN_86875_1</name>
</gene>
<dbReference type="Proteomes" id="UP000499080">
    <property type="component" value="Unassembled WGS sequence"/>
</dbReference>
<organism evidence="1 2">
    <name type="scientific">Araneus ventricosus</name>
    <name type="common">Orbweaver spider</name>
    <name type="synonym">Epeira ventricosa</name>
    <dbReference type="NCBI Taxonomy" id="182803"/>
    <lineage>
        <taxon>Eukaryota</taxon>
        <taxon>Metazoa</taxon>
        <taxon>Ecdysozoa</taxon>
        <taxon>Arthropoda</taxon>
        <taxon>Chelicerata</taxon>
        <taxon>Arachnida</taxon>
        <taxon>Araneae</taxon>
        <taxon>Araneomorphae</taxon>
        <taxon>Entelegynae</taxon>
        <taxon>Araneoidea</taxon>
        <taxon>Araneidae</taxon>
        <taxon>Araneus</taxon>
    </lineage>
</organism>
<proteinExistence type="predicted"/>
<evidence type="ECO:0000313" key="1">
    <source>
        <dbReference type="EMBL" id="GBN26035.1"/>
    </source>
</evidence>